<organism evidence="11 12">
    <name type="scientific">Marivivens donghaensis</name>
    <dbReference type="NCBI Taxonomy" id="1699413"/>
    <lineage>
        <taxon>Bacteria</taxon>
        <taxon>Pseudomonadati</taxon>
        <taxon>Pseudomonadota</taxon>
        <taxon>Alphaproteobacteria</taxon>
        <taxon>Rhodobacterales</taxon>
        <taxon>Paracoccaceae</taxon>
        <taxon>Marivivens group</taxon>
        <taxon>Marivivens</taxon>
    </lineage>
</organism>
<feature type="compositionally biased region" description="Basic and acidic residues" evidence="9">
    <location>
        <begin position="39"/>
        <end position="51"/>
    </location>
</feature>
<comment type="function">
    <text evidence="1 8">Involved in lipopolysaccharide (LPS) biosynthesis. Catalyzes the transfer of 3-deoxy-D-manno-octulosonate (Kdo) residue(s) from CMP-Kdo to lipid IV(A), the tetraacyldisaccharide-1,4'-bisphosphate precursor of lipid A.</text>
</comment>
<evidence type="ECO:0000256" key="6">
    <source>
        <dbReference type="ARBA" id="ARBA00031445"/>
    </source>
</evidence>
<comment type="caution">
    <text evidence="11">The sequence shown here is derived from an EMBL/GenBank/DDBJ whole genome shotgun (WGS) entry which is preliminary data.</text>
</comment>
<keyword evidence="5 8" id="KW-0808">Transferase</keyword>
<keyword evidence="12" id="KW-1185">Reference proteome</keyword>
<keyword evidence="8" id="KW-0472">Membrane</keyword>
<dbReference type="PANTHER" id="PTHR42755:SF1">
    <property type="entry name" value="3-DEOXY-D-MANNO-OCTULOSONIC ACID TRANSFERASE, MITOCHONDRIAL-RELATED"/>
    <property type="match status" value="1"/>
</dbReference>
<keyword evidence="8" id="KW-1003">Cell membrane</keyword>
<accession>A0ABX0VWQ5</accession>
<dbReference type="Gene3D" id="3.40.50.2000">
    <property type="entry name" value="Glycogen Phosphorylase B"/>
    <property type="match status" value="1"/>
</dbReference>
<evidence type="ECO:0000256" key="5">
    <source>
        <dbReference type="ARBA" id="ARBA00022679"/>
    </source>
</evidence>
<keyword evidence="8" id="KW-0448">Lipopolysaccharide biosynthesis</keyword>
<comment type="similarity">
    <text evidence="8">Belongs to the glycosyltransferase group 1 family.</text>
</comment>
<dbReference type="EMBL" id="JAATOP010000005">
    <property type="protein sequence ID" value="NIY72516.1"/>
    <property type="molecule type" value="Genomic_DNA"/>
</dbReference>
<comment type="subcellular location">
    <subcellularLocation>
        <location evidence="8">Cell membrane</location>
    </subcellularLocation>
</comment>
<protein>
    <recommendedName>
        <fullName evidence="4 8">3-deoxy-D-manno-octulosonic acid transferase</fullName>
        <shortName evidence="8">Kdo transferase</shortName>
        <ecNumber evidence="3 8">2.4.99.12</ecNumber>
    </recommendedName>
    <alternativeName>
        <fullName evidence="6 8">Lipid IV(A) 3-deoxy-D-manno-octulosonic acid transferase</fullName>
    </alternativeName>
</protein>
<evidence type="ECO:0000256" key="9">
    <source>
        <dbReference type="SAM" id="MobiDB-lite"/>
    </source>
</evidence>
<comment type="catalytic activity">
    <reaction evidence="7 8">
        <text>lipid IVA (E. coli) + CMP-3-deoxy-beta-D-manno-octulosonate = alpha-Kdo-(2-&gt;6)-lipid IVA (E. coli) + CMP + H(+)</text>
        <dbReference type="Rhea" id="RHEA:28066"/>
        <dbReference type="ChEBI" id="CHEBI:15378"/>
        <dbReference type="ChEBI" id="CHEBI:58603"/>
        <dbReference type="ChEBI" id="CHEBI:60364"/>
        <dbReference type="ChEBI" id="CHEBI:60377"/>
        <dbReference type="ChEBI" id="CHEBI:85987"/>
        <dbReference type="EC" id="2.4.99.12"/>
    </reaction>
</comment>
<comment type="pathway">
    <text evidence="2 8">Bacterial outer membrane biogenesis; LPS core biosynthesis.</text>
</comment>
<evidence type="ECO:0000256" key="7">
    <source>
        <dbReference type="ARBA" id="ARBA00049183"/>
    </source>
</evidence>
<feature type="domain" description="3-deoxy-D-manno-octulosonic-acid transferase N-terminal" evidence="10">
    <location>
        <begin position="46"/>
        <end position="219"/>
    </location>
</feature>
<dbReference type="PANTHER" id="PTHR42755">
    <property type="entry name" value="3-DEOXY-MANNO-OCTULOSONATE CYTIDYLYLTRANSFERASE"/>
    <property type="match status" value="1"/>
</dbReference>
<dbReference type="Gene3D" id="3.40.50.11720">
    <property type="entry name" value="3-Deoxy-D-manno-octulosonic-acid transferase, N-terminal domain"/>
    <property type="match status" value="1"/>
</dbReference>
<dbReference type="GO" id="GO:0016740">
    <property type="term" value="F:transferase activity"/>
    <property type="evidence" value="ECO:0007669"/>
    <property type="project" value="UniProtKB-KW"/>
</dbReference>
<evidence type="ECO:0000313" key="12">
    <source>
        <dbReference type="Proteomes" id="UP000709466"/>
    </source>
</evidence>
<evidence type="ECO:0000313" key="11">
    <source>
        <dbReference type="EMBL" id="NIY72516.1"/>
    </source>
</evidence>
<dbReference type="Proteomes" id="UP000709466">
    <property type="component" value="Unassembled WGS sequence"/>
</dbReference>
<dbReference type="InterPro" id="IPR039901">
    <property type="entry name" value="Kdotransferase"/>
</dbReference>
<feature type="region of interest" description="Disordered" evidence="9">
    <location>
        <begin position="39"/>
        <end position="59"/>
    </location>
</feature>
<name>A0ABX0VWQ5_9RHOB</name>
<evidence type="ECO:0000256" key="3">
    <source>
        <dbReference type="ARBA" id="ARBA00012621"/>
    </source>
</evidence>
<dbReference type="InterPro" id="IPR038107">
    <property type="entry name" value="Glycos_transf_N_sf"/>
</dbReference>
<sequence length="417" mass="44766">MRTVADPHRTMPRAMRFYRTSTRLIEPFAPRILRSRLAKGKEDPDRWHEKLGQPSTGRPNGPLVWMHGVGVGEVLALRGLVSLMRSARPDLNVLITSSAASSATAFANNPIEGTIHQFLPLDTPKASGAFLDYWQPNLGIWAEQDLWPGIVWDAAARGIPQAMVNARLNGAALAKRQRAHKLYKAALDCMSLIDAQEDDTAQNLKALGAAEVSVSGSLKPVAPPLADWPEARAQLAPRGPFWVNAPSHPADEALAIAAQKQLKGQRTLVIAPRLLGRVDDILTTCRAEGLTAARWSDGLPDTAVDVIVADTFGQLGLWYRLADAALIGGTFSDIEGHNPWEAIALGCAVIHGPRTANFANDYAALSDGGATLATSAQEIIAALADTTRTRAKAEATRSAEFDRKAALAARLLELIDG</sequence>
<evidence type="ECO:0000256" key="1">
    <source>
        <dbReference type="ARBA" id="ARBA00003394"/>
    </source>
</evidence>
<dbReference type="InterPro" id="IPR007507">
    <property type="entry name" value="Glycos_transf_N"/>
</dbReference>
<evidence type="ECO:0000259" key="10">
    <source>
        <dbReference type="Pfam" id="PF04413"/>
    </source>
</evidence>
<evidence type="ECO:0000256" key="2">
    <source>
        <dbReference type="ARBA" id="ARBA00004713"/>
    </source>
</evidence>
<gene>
    <name evidence="11" type="ORF">HCZ30_08710</name>
</gene>
<proteinExistence type="inferred from homology"/>
<evidence type="ECO:0000256" key="4">
    <source>
        <dbReference type="ARBA" id="ARBA00019077"/>
    </source>
</evidence>
<evidence type="ECO:0000256" key="8">
    <source>
        <dbReference type="RuleBase" id="RU365103"/>
    </source>
</evidence>
<dbReference type="EC" id="2.4.99.12" evidence="3 8"/>
<dbReference type="Pfam" id="PF04413">
    <property type="entry name" value="Glycos_transf_N"/>
    <property type="match status" value="1"/>
</dbReference>
<reference evidence="11 12" key="1">
    <citation type="submission" date="2020-03" db="EMBL/GenBank/DDBJ databases">
        <title>Bacterial isolates of synthetic phycosphere.</title>
        <authorList>
            <person name="Fu H."/>
            <person name="Moran M.A."/>
        </authorList>
    </citation>
    <scope>NUCLEOTIDE SEQUENCE [LARGE SCALE GENOMIC DNA]</scope>
    <source>
        <strain evidence="11 12">HF1</strain>
    </source>
</reference>